<evidence type="ECO:0000313" key="2">
    <source>
        <dbReference type="Proteomes" id="UP000001350"/>
    </source>
</evidence>
<dbReference type="Proteomes" id="UP000001350">
    <property type="component" value="Chromosome"/>
</dbReference>
<dbReference type="AlphaFoldDB" id="C3MWU5"/>
<name>C3MWU5_SACI4</name>
<dbReference type="KEGG" id="sia:M1425_1646"/>
<dbReference type="HOGENOM" id="CLU_2783801_0_0_2"/>
<dbReference type="EMBL" id="CP001400">
    <property type="protein sequence ID" value="ACP38395.1"/>
    <property type="molecule type" value="Genomic_DNA"/>
</dbReference>
<evidence type="ECO:0000313" key="1">
    <source>
        <dbReference type="EMBL" id="ACP38395.1"/>
    </source>
</evidence>
<sequence length="81" mass="9696">MHIYIINIIMSAELKRKIIDIVSKGDKTSTQIRDELIQMGEEINLLEFRKVLANLVREGLLEKYPVYDERKFYFRLKSKSY</sequence>
<reference evidence="1 2" key="1">
    <citation type="journal article" date="2009" name="Proc. Natl. Acad. Sci. U.S.A.">
        <title>Biogeography of the Sulfolobus islandicus pan-genome.</title>
        <authorList>
            <person name="Reno M.L."/>
            <person name="Held N.L."/>
            <person name="Fields C.J."/>
            <person name="Burke P.V."/>
            <person name="Whitaker R.J."/>
        </authorList>
    </citation>
    <scope>NUCLEOTIDE SEQUENCE [LARGE SCALE GENOMIC DNA]</scope>
    <source>
        <strain evidence="2">M.14.25 / Kamchatka #1</strain>
    </source>
</reference>
<protein>
    <submittedName>
        <fullName evidence="1">Uncharacterized protein</fullName>
    </submittedName>
</protein>
<organism evidence="1 2">
    <name type="scientific">Saccharolobus islandicus (strain M.14.25 / Kamchatka #1)</name>
    <name type="common">Sulfolobus islandicus</name>
    <dbReference type="NCBI Taxonomy" id="427317"/>
    <lineage>
        <taxon>Archaea</taxon>
        <taxon>Thermoproteota</taxon>
        <taxon>Thermoprotei</taxon>
        <taxon>Sulfolobales</taxon>
        <taxon>Sulfolobaceae</taxon>
        <taxon>Saccharolobus</taxon>
    </lineage>
</organism>
<accession>C3MWU5</accession>
<gene>
    <name evidence="1" type="ordered locus">M1425_1646</name>
</gene>
<proteinExistence type="predicted"/>